<reference evidence="2" key="1">
    <citation type="submission" date="2023-09" db="EMBL/GenBank/DDBJ databases">
        <title>Flavobacterium sp. 20NA77.7 isolated from freshwater.</title>
        <authorList>
            <person name="Le V."/>
            <person name="Ko S.-R."/>
            <person name="Ahn C.-Y."/>
            <person name="Oh H.-M."/>
        </authorList>
    </citation>
    <scope>NUCLEOTIDE SEQUENCE</scope>
    <source>
        <strain evidence="2">20NA77.7</strain>
    </source>
</reference>
<keyword evidence="1" id="KW-0812">Transmembrane</keyword>
<evidence type="ECO:0000313" key="3">
    <source>
        <dbReference type="Proteomes" id="UP001180481"/>
    </source>
</evidence>
<protein>
    <submittedName>
        <fullName evidence="2">Uncharacterized protein</fullName>
    </submittedName>
</protein>
<name>A0ABY9RBD8_9FLAO</name>
<proteinExistence type="predicted"/>
<evidence type="ECO:0000256" key="1">
    <source>
        <dbReference type="SAM" id="Phobius"/>
    </source>
</evidence>
<dbReference type="EMBL" id="CP133721">
    <property type="protein sequence ID" value="WMW77532.1"/>
    <property type="molecule type" value="Genomic_DNA"/>
</dbReference>
<gene>
    <name evidence="2" type="ORF">RF683_08550</name>
</gene>
<feature type="transmembrane region" description="Helical" evidence="1">
    <location>
        <begin position="226"/>
        <end position="249"/>
    </location>
</feature>
<organism evidence="2 3">
    <name type="scientific">Flavobacterium nakdongensis</name>
    <dbReference type="NCBI Taxonomy" id="3073563"/>
    <lineage>
        <taxon>Bacteria</taxon>
        <taxon>Pseudomonadati</taxon>
        <taxon>Bacteroidota</taxon>
        <taxon>Flavobacteriia</taxon>
        <taxon>Flavobacteriales</taxon>
        <taxon>Flavobacteriaceae</taxon>
        <taxon>Flavobacterium</taxon>
    </lineage>
</organism>
<dbReference type="Proteomes" id="UP001180481">
    <property type="component" value="Chromosome"/>
</dbReference>
<keyword evidence="3" id="KW-1185">Reference proteome</keyword>
<keyword evidence="1" id="KW-0472">Membrane</keyword>
<feature type="transmembrane region" description="Helical" evidence="1">
    <location>
        <begin position="203"/>
        <end position="220"/>
    </location>
</feature>
<keyword evidence="1" id="KW-1133">Transmembrane helix</keyword>
<dbReference type="RefSeq" id="WP_309531882.1">
    <property type="nucleotide sequence ID" value="NZ_CP133721.1"/>
</dbReference>
<sequence length="276" mass="32508">MIDYEQIVQKIINSITNFSFEFDFETVKKEMELQEIPKSELEKLGENKVQEKFNKGIFKIKMPNGNLIDSNSIYKYSIENNIEEPVIFINPNFKYVQWVVKKDFTTPQIKKQIKSQLTNNTDINLLEVQKALLTEDVKNKKIEGYVDELPIKTSNYISEGKFQIQSSCSRDSAIKMVNEVIEELAKEKKIYVKSKIRRDYKSILLYLILVSFITLLWFVNKQYQTLPIWLSNAIGIVLFLIPLVVMRLINHSIFDTLFFKKKSENKYEKEFNNKAI</sequence>
<accession>A0ABY9RBD8</accession>
<evidence type="ECO:0000313" key="2">
    <source>
        <dbReference type="EMBL" id="WMW77532.1"/>
    </source>
</evidence>